<protein>
    <recommendedName>
        <fullName evidence="4">Deacetylase sirtuin-type domain-containing protein</fullName>
    </recommendedName>
</protein>
<evidence type="ECO:0008006" key="4">
    <source>
        <dbReference type="Google" id="ProtNLM"/>
    </source>
</evidence>
<name>A0ABN7HXC0_9BURK</name>
<evidence type="ECO:0000313" key="3">
    <source>
        <dbReference type="Proteomes" id="UP000598032"/>
    </source>
</evidence>
<keyword evidence="3" id="KW-1185">Reference proteome</keyword>
<dbReference type="InterPro" id="IPR029035">
    <property type="entry name" value="DHS-like_NAD/FAD-binding_dom"/>
</dbReference>
<evidence type="ECO:0000256" key="1">
    <source>
        <dbReference type="ARBA" id="ARBA00022679"/>
    </source>
</evidence>
<accession>A0ABN7HXC0</accession>
<dbReference type="Gene3D" id="3.40.50.1220">
    <property type="entry name" value="TPP-binding domain"/>
    <property type="match status" value="1"/>
</dbReference>
<dbReference type="Gene3D" id="3.30.1600.10">
    <property type="entry name" value="SIR2/SIRT2 'Small Domain"/>
    <property type="match status" value="1"/>
</dbReference>
<reference evidence="2 3" key="1">
    <citation type="submission" date="2020-10" db="EMBL/GenBank/DDBJ databases">
        <authorList>
            <person name="Peeters C."/>
        </authorList>
    </citation>
    <scope>NUCLEOTIDE SEQUENCE [LARGE SCALE GENOMIC DNA]</scope>
    <source>
        <strain evidence="2 3">LMG 28140</strain>
    </source>
</reference>
<keyword evidence="1" id="KW-0808">Transferase</keyword>
<comment type="caution">
    <text evidence="2">The sequence shown here is derived from an EMBL/GenBank/DDBJ whole genome shotgun (WGS) entry which is preliminary data.</text>
</comment>
<dbReference type="EMBL" id="CAJHCP010000007">
    <property type="protein sequence ID" value="CAD6539049.1"/>
    <property type="molecule type" value="Genomic_DNA"/>
</dbReference>
<dbReference type="InterPro" id="IPR026591">
    <property type="entry name" value="Sirtuin_cat_small_dom_sf"/>
</dbReference>
<proteinExistence type="predicted"/>
<sequence length="118" mass="13414">MRKHLSENPLPRCPRCGSLARPNILMFGDWAWVDAPYEKQRVRFEDWITSTSRPVVVELGAGKALPTVRRFSERNARHRLIRINPRETDANPLYGIGFAGSAGLTLKLLGAHVERSHR</sequence>
<dbReference type="SUPFAM" id="SSF52467">
    <property type="entry name" value="DHS-like NAD/FAD-binding domain"/>
    <property type="match status" value="1"/>
</dbReference>
<organism evidence="2 3">
    <name type="scientific">Paraburkholderia metrosideri</name>
    <dbReference type="NCBI Taxonomy" id="580937"/>
    <lineage>
        <taxon>Bacteria</taxon>
        <taxon>Pseudomonadati</taxon>
        <taxon>Pseudomonadota</taxon>
        <taxon>Betaproteobacteria</taxon>
        <taxon>Burkholderiales</taxon>
        <taxon>Burkholderiaceae</taxon>
        <taxon>Paraburkholderia</taxon>
    </lineage>
</organism>
<dbReference type="Proteomes" id="UP000598032">
    <property type="component" value="Unassembled WGS sequence"/>
</dbReference>
<evidence type="ECO:0000313" key="2">
    <source>
        <dbReference type="EMBL" id="CAD6539049.1"/>
    </source>
</evidence>
<gene>
    <name evidence="2" type="ORF">LMG28140_03328</name>
</gene>